<dbReference type="CDD" id="cd03801">
    <property type="entry name" value="GT4_PimA-like"/>
    <property type="match status" value="1"/>
</dbReference>
<dbReference type="RefSeq" id="WP_406844510.1">
    <property type="nucleotide sequence ID" value="NZ_CP150845.1"/>
</dbReference>
<protein>
    <submittedName>
        <fullName evidence="3">Glycosyltransferase family 4 protein</fullName>
        <ecNumber evidence="3">2.4.-.-</ecNumber>
    </submittedName>
</protein>
<evidence type="ECO:0000259" key="2">
    <source>
        <dbReference type="Pfam" id="PF13439"/>
    </source>
</evidence>
<accession>A0ABZ2UKB7</accession>
<dbReference type="Pfam" id="PF13439">
    <property type="entry name" value="Glyco_transf_4"/>
    <property type="match status" value="1"/>
</dbReference>
<gene>
    <name evidence="3" type="ORF">AABD74_01725</name>
</gene>
<feature type="domain" description="Glycosyl transferase family 1" evidence="1">
    <location>
        <begin position="180"/>
        <end position="291"/>
    </location>
</feature>
<dbReference type="EMBL" id="CP150845">
    <property type="protein sequence ID" value="WYZ20191.1"/>
    <property type="molecule type" value="Genomic_DNA"/>
</dbReference>
<dbReference type="InterPro" id="IPR050194">
    <property type="entry name" value="Glycosyltransferase_grp1"/>
</dbReference>
<feature type="domain" description="Glycosyltransferase subfamily 4-like N-terminal" evidence="2">
    <location>
        <begin position="17"/>
        <end position="120"/>
    </location>
</feature>
<dbReference type="Proteomes" id="UP001623852">
    <property type="component" value="Chromosome"/>
</dbReference>
<dbReference type="EC" id="2.4.-.-" evidence="3"/>
<dbReference type="PANTHER" id="PTHR45947">
    <property type="entry name" value="SULFOQUINOVOSYL TRANSFERASE SQD2"/>
    <property type="match status" value="1"/>
</dbReference>
<dbReference type="Gene3D" id="3.40.50.2000">
    <property type="entry name" value="Glycogen Phosphorylase B"/>
    <property type="match status" value="2"/>
</dbReference>
<dbReference type="SUPFAM" id="SSF53756">
    <property type="entry name" value="UDP-Glycosyltransferase/glycogen phosphorylase"/>
    <property type="match status" value="1"/>
</dbReference>
<sequence>MDREKIKIAFITPLMIIGGAETYVINKCKWLIDNQFDVLVISEGGENVSNLPQGTVHIKLEGISLPPLVFKNAQYDSFKQNLKTILLDNKIDVIEAHNSYPIVHVASLYKEIKIPFCVNILSELSYRRNPLLKIITKKMNRYGLFYSLTLQMQEYIEGVTKLKLNPHIIPIPVKAIPVDNSVSDQKYILSVSRLSEDKDYVKYLIQDFYDLHRKNESFKEYKLIIVGDGNLFNELNQLALSINTEAGQEIIQLKGTVVGKDLEALYQKCTTFVGMGTTLLLAASCAKPSIIAGFTPETNKFAWGFWGENSLDKDIIVINSPKDRSPVSFQSAILSITESDSRRESTGNAAIKMFSENYDYNAIMNIWKNEYYKIIEICKKNNEAIEKGFFSYERKIHFYRLIRHLVKFFNI</sequence>
<evidence type="ECO:0000259" key="1">
    <source>
        <dbReference type="Pfam" id="PF00534"/>
    </source>
</evidence>
<dbReference type="Pfam" id="PF00534">
    <property type="entry name" value="Glycos_transf_1"/>
    <property type="match status" value="1"/>
</dbReference>
<dbReference type="GO" id="GO:0016757">
    <property type="term" value="F:glycosyltransferase activity"/>
    <property type="evidence" value="ECO:0007669"/>
    <property type="project" value="UniProtKB-KW"/>
</dbReference>
<organism evidence="3 4">
    <name type="scientific">Flavobacterium soyae</name>
    <dbReference type="NCBI Taxonomy" id="2903098"/>
    <lineage>
        <taxon>Bacteria</taxon>
        <taxon>Pseudomonadati</taxon>
        <taxon>Bacteroidota</taxon>
        <taxon>Flavobacteriia</taxon>
        <taxon>Flavobacteriales</taxon>
        <taxon>Flavobacteriaceae</taxon>
        <taxon>Flavobacterium</taxon>
    </lineage>
</organism>
<evidence type="ECO:0000313" key="4">
    <source>
        <dbReference type="Proteomes" id="UP001623852"/>
    </source>
</evidence>
<keyword evidence="3" id="KW-0808">Transferase</keyword>
<reference evidence="3 4" key="1">
    <citation type="submission" date="2024-03" db="EMBL/GenBank/DDBJ databases">
        <title>Flavobacterium soyae.</title>
        <authorList>
            <person name="Zheng W."/>
        </authorList>
    </citation>
    <scope>NUCLEOTIDE SEQUENCE [LARGE SCALE GENOMIC DNA]</scope>
    <source>
        <strain evidence="3 4">55</strain>
    </source>
</reference>
<keyword evidence="3" id="KW-0328">Glycosyltransferase</keyword>
<proteinExistence type="predicted"/>
<keyword evidence="4" id="KW-1185">Reference proteome</keyword>
<dbReference type="PANTHER" id="PTHR45947:SF3">
    <property type="entry name" value="SULFOQUINOVOSYL TRANSFERASE SQD2"/>
    <property type="match status" value="1"/>
</dbReference>
<dbReference type="InterPro" id="IPR028098">
    <property type="entry name" value="Glyco_trans_4-like_N"/>
</dbReference>
<dbReference type="InterPro" id="IPR001296">
    <property type="entry name" value="Glyco_trans_1"/>
</dbReference>
<name>A0ABZ2UKB7_9FLAO</name>
<evidence type="ECO:0000313" key="3">
    <source>
        <dbReference type="EMBL" id="WYZ20191.1"/>
    </source>
</evidence>